<keyword evidence="2" id="KW-1185">Reference proteome</keyword>
<sequence length="1209" mass="134398">MSNKCPNYSLPIFQTLKSTYGEGGANLAANLFDSPEFQQWKGDGELPRLEGSTVFNNQGEGFDLSPLFQSRLTHLEQEWEVSGQVFSPARAQAMVEAFNQSRSGKNFVAHEEGGKVNVNYSPTPNSLPAFSALPSEEEPTSILEDVNQSLSPSGLGFFDQMDRLRVLNQERIDRARKLPGNAEKVAQLEKVQAILNPAIEESKVASAFIDSHYQDLFGGEGKKGYLDSLSKRVTKVLEELGKPEGDRNRDYLMESFQAIQAFRQMASNLDELVSLQHLAWPSFNPNQLVEEMSPLDKLGKIQQGRNTIDHLIGKIDRELLSSVLGGYLSKSAQKEATKYLDQEATYLLRAGEQEVKGNLKGAQKNRELAKGAREKYEATYWDAGKLKEEMGLITRDISLVGKLLEAGVSSQNAILSTFSLYLKQVKDRAQASIRPLQSRGYQELQDFLKSTGRSKGDMEKLFEGLYEEVWTYDPSQGKMVSTLQFVQPLDYSSYNQEKAQAMEKAQEISDDPTNPQRRAVMANFYAYNTEPLSTQEREALVKEKNRLVDEGEWTEEDFQEWQARNTRVNPNTGEVQYIGEFTKPRASLYLNTKYQALQADPAQKKLYDFLLETHKQSQTKYPSHLRNTYLLPSVKRHDAVGLVKGLLDKPGEWKDALQTAFGLDQAEDELRYGSMDQGIPVLYTQPMEASQVSRDLLTSVLLEAQAAATYQARQEALPLAQTLQDTLREAQVVREDSKGKAILNKAAQKVGVSQALTDQGEDAGGNLAQAVANAIDTHLLGKTKVRQQIGKVKVDKVLDGALGLAAKVGVSGPWNIFKHVANYLNAQVSVGLEAWGGKNIPGGVKAWATGGNWIAANFLGNGDAIRDLNAGTPVSTFGKWMNRLDVIPGKEEEEFGHHLTQSTGSKGWDALWGGGLKAGELAAQGQMFAAIASGILLTGKEGEVSNLLKELSQDSEGNPVITPTFAQSFGESEEQALRSKLRALSLSLHGNYNSMDKPELSRYAAGRVVLMYKKYLEPAIQRRFGQTKVNQQLGDITEGHYRTFIATIWKDWKSLSFLLEKEGSALLPEEQMRVRYAIKELGVLALLSMVAMGLKGLGEDDEDLKKSYAFNALRYQVLKMESELSFFVPVVGFDDQLRIFSSPTALTNPVQKAYALTHQLLPWNLLDTYQKGSRFHQKGDSKTLAAFQSLLGFNGLDMERALTQFERTF</sequence>
<evidence type="ECO:0008006" key="3">
    <source>
        <dbReference type="Google" id="ProtNLM"/>
    </source>
</evidence>
<name>A0ABT9ADL4_9BACT</name>
<dbReference type="Proteomes" id="UP001167796">
    <property type="component" value="Unassembled WGS sequence"/>
</dbReference>
<dbReference type="EMBL" id="JAUQSX010000007">
    <property type="protein sequence ID" value="MDO7847638.1"/>
    <property type="molecule type" value="Genomic_DNA"/>
</dbReference>
<comment type="caution">
    <text evidence="1">The sequence shown here is derived from an EMBL/GenBank/DDBJ whole genome shotgun (WGS) entry which is preliminary data.</text>
</comment>
<accession>A0ABT9ADL4</accession>
<gene>
    <name evidence="1" type="ORF">Q5H92_14815</name>
</gene>
<reference evidence="1" key="1">
    <citation type="submission" date="2023-07" db="EMBL/GenBank/DDBJ databases">
        <authorList>
            <person name="Kim M.K."/>
        </authorList>
    </citation>
    <scope>NUCLEOTIDE SEQUENCE</scope>
    <source>
        <strain evidence="1">M29</strain>
    </source>
</reference>
<dbReference type="RefSeq" id="WP_305012316.1">
    <property type="nucleotide sequence ID" value="NZ_JAUQSX010000007.1"/>
</dbReference>
<proteinExistence type="predicted"/>
<protein>
    <recommendedName>
        <fullName evidence="3">Large polyvalent protein associated domain-containing protein</fullName>
    </recommendedName>
</protein>
<evidence type="ECO:0000313" key="1">
    <source>
        <dbReference type="EMBL" id="MDO7847638.1"/>
    </source>
</evidence>
<organism evidence="1 2">
    <name type="scientific">Hymenobacter mellowenesis</name>
    <dbReference type="NCBI Taxonomy" id="3063995"/>
    <lineage>
        <taxon>Bacteria</taxon>
        <taxon>Pseudomonadati</taxon>
        <taxon>Bacteroidota</taxon>
        <taxon>Cytophagia</taxon>
        <taxon>Cytophagales</taxon>
        <taxon>Hymenobacteraceae</taxon>
        <taxon>Hymenobacter</taxon>
    </lineage>
</organism>
<evidence type="ECO:0000313" key="2">
    <source>
        <dbReference type="Proteomes" id="UP001167796"/>
    </source>
</evidence>